<feature type="domain" description="Vta1 C-terminal" evidence="11">
    <location>
        <begin position="240"/>
        <end position="276"/>
    </location>
</feature>
<dbReference type="OrthoDB" id="391137at2759"/>
<dbReference type="AlphaFoldDB" id="S9UI73"/>
<dbReference type="Pfam" id="PF04652">
    <property type="entry name" value="Vta1"/>
    <property type="match status" value="1"/>
</dbReference>
<dbReference type="EMBL" id="ATMH01004027">
    <property type="protein sequence ID" value="EPY30517.1"/>
    <property type="molecule type" value="Genomic_DNA"/>
</dbReference>
<evidence type="ECO:0000256" key="4">
    <source>
        <dbReference type="ARBA" id="ARBA00022448"/>
    </source>
</evidence>
<evidence type="ECO:0000256" key="3">
    <source>
        <dbReference type="ARBA" id="ARBA00007895"/>
    </source>
</evidence>
<proteinExistence type="inferred from homology"/>
<evidence type="ECO:0000313" key="12">
    <source>
        <dbReference type="EMBL" id="EPY30517.1"/>
    </source>
</evidence>
<dbReference type="GO" id="GO:0005771">
    <property type="term" value="C:multivesicular body"/>
    <property type="evidence" value="ECO:0007669"/>
    <property type="project" value="TreeGrafter"/>
</dbReference>
<dbReference type="InterPro" id="IPR041212">
    <property type="entry name" value="Vta1_C"/>
</dbReference>
<evidence type="ECO:0000256" key="1">
    <source>
        <dbReference type="ARBA" id="ARBA00004481"/>
    </source>
</evidence>
<evidence type="ECO:0000259" key="11">
    <source>
        <dbReference type="Pfam" id="PF18097"/>
    </source>
</evidence>
<name>S9UI73_9TRYP</name>
<comment type="similarity">
    <text evidence="3">Belongs to the VTA1 family.</text>
</comment>
<dbReference type="Gene3D" id="1.25.40.270">
    <property type="entry name" value="Vacuolar protein sorting-associated protein vta1"/>
    <property type="match status" value="1"/>
</dbReference>
<organism evidence="12 13">
    <name type="scientific">Strigomonas culicis</name>
    <dbReference type="NCBI Taxonomy" id="28005"/>
    <lineage>
        <taxon>Eukaryota</taxon>
        <taxon>Discoba</taxon>
        <taxon>Euglenozoa</taxon>
        <taxon>Kinetoplastea</taxon>
        <taxon>Metakinetoplastina</taxon>
        <taxon>Trypanosomatida</taxon>
        <taxon>Trypanosomatidae</taxon>
        <taxon>Strigomonadinae</taxon>
        <taxon>Strigomonas</taxon>
    </lineage>
</organism>
<dbReference type="PANTHER" id="PTHR46009">
    <property type="entry name" value="VACUOLAR PROTEIN SORTING-ASSOCIATED PROTEIN VTA1 HOMOLOG"/>
    <property type="match status" value="1"/>
</dbReference>
<dbReference type="InterPro" id="IPR039431">
    <property type="entry name" value="Vta1/CALS_N"/>
</dbReference>
<protein>
    <submittedName>
        <fullName evidence="12">Vacuolar protein sorting-associated protein VTA1</fullName>
    </submittedName>
</protein>
<keyword evidence="8" id="KW-0472">Membrane</keyword>
<dbReference type="GO" id="GO:0015031">
    <property type="term" value="P:protein transport"/>
    <property type="evidence" value="ECO:0007669"/>
    <property type="project" value="UniProtKB-KW"/>
</dbReference>
<dbReference type="GO" id="GO:0010008">
    <property type="term" value="C:endosome membrane"/>
    <property type="evidence" value="ECO:0007669"/>
    <property type="project" value="UniProtKB-SubCell"/>
</dbReference>
<dbReference type="Proteomes" id="UP000015354">
    <property type="component" value="Unassembled WGS sequence"/>
</dbReference>
<keyword evidence="13" id="KW-1185">Reference proteome</keyword>
<dbReference type="GO" id="GO:0032511">
    <property type="term" value="P:late endosome to vacuole transport via multivesicular body sorting pathway"/>
    <property type="evidence" value="ECO:0007669"/>
    <property type="project" value="InterPro"/>
</dbReference>
<gene>
    <name evidence="12" type="ORF">STCU_04027</name>
</gene>
<dbReference type="PANTHER" id="PTHR46009:SF1">
    <property type="entry name" value="VACUOLAR PROTEIN SORTING-ASSOCIATED PROTEIN VTA1 HOMOLOG"/>
    <property type="match status" value="1"/>
</dbReference>
<reference evidence="12 13" key="1">
    <citation type="journal article" date="2013" name="PLoS ONE">
        <title>Predicting the Proteins of Angomonas deanei, Strigomonas culicis and Their Respective Endosymbionts Reveals New Aspects of the Trypanosomatidae Family.</title>
        <authorList>
            <person name="Motta M.C."/>
            <person name="Martins A.C."/>
            <person name="de Souza S.S."/>
            <person name="Catta-Preta C.M."/>
            <person name="Silva R."/>
            <person name="Klein C.C."/>
            <person name="de Almeida L.G."/>
            <person name="de Lima Cunha O."/>
            <person name="Ciapina L.P."/>
            <person name="Brocchi M."/>
            <person name="Colabardini A.C."/>
            <person name="de Araujo Lima B."/>
            <person name="Machado C.R."/>
            <person name="de Almeida Soares C.M."/>
            <person name="Probst C.M."/>
            <person name="de Menezes C.B."/>
            <person name="Thompson C.E."/>
            <person name="Bartholomeu D.C."/>
            <person name="Gradia D.F."/>
            <person name="Pavoni D.P."/>
            <person name="Grisard E.C."/>
            <person name="Fantinatti-Garboggini F."/>
            <person name="Marchini F.K."/>
            <person name="Rodrigues-Luiz G.F."/>
            <person name="Wagner G."/>
            <person name="Goldman G.H."/>
            <person name="Fietto J.L."/>
            <person name="Elias M.C."/>
            <person name="Goldman M.H."/>
            <person name="Sagot M.F."/>
            <person name="Pereira M."/>
            <person name="Stoco P.H."/>
            <person name="de Mendonca-Neto R.P."/>
            <person name="Teixeira S.M."/>
            <person name="Maciel T.E."/>
            <person name="de Oliveira Mendes T.A."/>
            <person name="Urmenyi T.P."/>
            <person name="de Souza W."/>
            <person name="Schenkman S."/>
            <person name="de Vasconcelos A.T."/>
        </authorList>
    </citation>
    <scope>NUCLEOTIDE SEQUENCE [LARGE SCALE GENOMIC DNA]</scope>
</reference>
<comment type="caution">
    <text evidence="12">The sequence shown here is derived from an EMBL/GenBank/DDBJ whole genome shotgun (WGS) entry which is preliminary data.</text>
</comment>
<evidence type="ECO:0000256" key="5">
    <source>
        <dbReference type="ARBA" id="ARBA00022490"/>
    </source>
</evidence>
<keyword evidence="4" id="KW-0813">Transport</keyword>
<feature type="region of interest" description="Disordered" evidence="9">
    <location>
        <begin position="117"/>
        <end position="208"/>
    </location>
</feature>
<keyword evidence="7" id="KW-0653">Protein transport</keyword>
<dbReference type="Gene3D" id="1.20.5.420">
    <property type="entry name" value="Immunoglobulin FC, subunit C"/>
    <property type="match status" value="1"/>
</dbReference>
<evidence type="ECO:0000256" key="7">
    <source>
        <dbReference type="ARBA" id="ARBA00022927"/>
    </source>
</evidence>
<dbReference type="InterPro" id="IPR044538">
    <property type="entry name" value="Vta1-like"/>
</dbReference>
<feature type="domain" description="Vta1/callose synthase N-terminal" evidence="10">
    <location>
        <begin position="2"/>
        <end position="107"/>
    </location>
</feature>
<evidence type="ECO:0000256" key="2">
    <source>
        <dbReference type="ARBA" id="ARBA00004496"/>
    </source>
</evidence>
<accession>S9UI73</accession>
<feature type="compositionally biased region" description="Low complexity" evidence="9">
    <location>
        <begin position="123"/>
        <end position="146"/>
    </location>
</feature>
<comment type="subcellular location">
    <subcellularLocation>
        <location evidence="2">Cytoplasm</location>
    </subcellularLocation>
    <subcellularLocation>
        <location evidence="1">Endosome membrane</location>
        <topology evidence="1">Peripheral membrane protein</topology>
    </subcellularLocation>
</comment>
<feature type="compositionally biased region" description="Pro residues" evidence="9">
    <location>
        <begin position="194"/>
        <end position="208"/>
    </location>
</feature>
<keyword evidence="5" id="KW-0963">Cytoplasm</keyword>
<evidence type="ECO:0000256" key="8">
    <source>
        <dbReference type="ARBA" id="ARBA00023136"/>
    </source>
</evidence>
<dbReference type="InterPro" id="IPR023175">
    <property type="entry name" value="Vta1/CALS_N_sf"/>
</dbReference>
<dbReference type="Pfam" id="PF18097">
    <property type="entry name" value="Vta1_C"/>
    <property type="match status" value="1"/>
</dbReference>
<sequence>MAYIHQLLAYLEELKKDERVKEAQAIADPSNEGRTLLTRYALMLFARADDEERAGKANVNIVRLFFTAACLLEATAQFTDDKQMDAIAAAKAKYAKYTAARMKKCLDAGEPYVSRNTIEPPVDNLAANDDTNPNANTSDANDAAADGFVPTPSGNFTTAPPSSYLRKPLLPSVPAPAPPAGGDVVPYTYNESDAPPPPYTDEPLPPISQPVHTHPVPQQGVPATYAASARPGPGQKASVDAMIDAQKFARQAVNALSFQDTVNARKQLLIALDVLNGKPVPPAAAGK</sequence>
<evidence type="ECO:0000256" key="6">
    <source>
        <dbReference type="ARBA" id="ARBA00022753"/>
    </source>
</evidence>
<evidence type="ECO:0000313" key="13">
    <source>
        <dbReference type="Proteomes" id="UP000015354"/>
    </source>
</evidence>
<evidence type="ECO:0000256" key="9">
    <source>
        <dbReference type="SAM" id="MobiDB-lite"/>
    </source>
</evidence>
<evidence type="ECO:0000259" key="10">
    <source>
        <dbReference type="Pfam" id="PF04652"/>
    </source>
</evidence>
<keyword evidence="6" id="KW-0967">Endosome</keyword>
<feature type="compositionally biased region" description="Polar residues" evidence="9">
    <location>
        <begin position="152"/>
        <end position="161"/>
    </location>
</feature>